<dbReference type="PIRSF" id="PIRSF000897">
    <property type="entry name" value="Acid_Ptase_ClsA"/>
    <property type="match status" value="1"/>
</dbReference>
<dbReference type="EMBL" id="BAABRI010000021">
    <property type="protein sequence ID" value="GAA5484161.1"/>
    <property type="molecule type" value="Genomic_DNA"/>
</dbReference>
<feature type="domain" description="Phosphatidic acid phosphatase type 2/haloperoxidase" evidence="3">
    <location>
        <begin position="107"/>
        <end position="199"/>
    </location>
</feature>
<gene>
    <name evidence="4" type="ORF">Hsar01_03402</name>
</gene>
<feature type="chain" id="PRO_5045712864" description="Acid phosphatase" evidence="2">
    <location>
        <begin position="22"/>
        <end position="232"/>
    </location>
</feature>
<evidence type="ECO:0000313" key="4">
    <source>
        <dbReference type="EMBL" id="GAA5484161.1"/>
    </source>
</evidence>
<dbReference type="RefSeq" id="WP_353568259.1">
    <property type="nucleotide sequence ID" value="NZ_BAABRI010000021.1"/>
</dbReference>
<evidence type="ECO:0000256" key="1">
    <source>
        <dbReference type="PIRNR" id="PIRNR000897"/>
    </source>
</evidence>
<dbReference type="InterPro" id="IPR036938">
    <property type="entry name" value="PAP2/HPO_sf"/>
</dbReference>
<keyword evidence="5" id="KW-1185">Reference proteome</keyword>
<accession>A0ABP9UTY2</accession>
<evidence type="ECO:0000256" key="2">
    <source>
        <dbReference type="SAM" id="SignalP"/>
    </source>
</evidence>
<comment type="catalytic activity">
    <reaction evidence="1">
        <text>a phosphate monoester + H2O = an alcohol + phosphate</text>
        <dbReference type="Rhea" id="RHEA:15017"/>
        <dbReference type="ChEBI" id="CHEBI:15377"/>
        <dbReference type="ChEBI" id="CHEBI:30879"/>
        <dbReference type="ChEBI" id="CHEBI:43474"/>
        <dbReference type="ChEBI" id="CHEBI:67140"/>
        <dbReference type="EC" id="3.1.3.2"/>
    </reaction>
</comment>
<comment type="caution">
    <text evidence="4">The sequence shown here is derived from an EMBL/GenBank/DDBJ whole genome shotgun (WGS) entry which is preliminary data.</text>
</comment>
<protein>
    <recommendedName>
        <fullName evidence="1">Acid phosphatase</fullName>
        <ecNumber evidence="1">3.1.3.2</ecNumber>
    </recommendedName>
</protein>
<dbReference type="Gene3D" id="1.20.144.10">
    <property type="entry name" value="Phosphatidic acid phosphatase type 2/haloperoxidase"/>
    <property type="match status" value="1"/>
</dbReference>
<reference evidence="4 5" key="1">
    <citation type="submission" date="2024-02" db="EMBL/GenBank/DDBJ databases">
        <title>Haloferula sargassicola NBRC 104335.</title>
        <authorList>
            <person name="Ichikawa N."/>
            <person name="Katano-Makiyama Y."/>
            <person name="Hidaka K."/>
        </authorList>
    </citation>
    <scope>NUCLEOTIDE SEQUENCE [LARGE SCALE GENOMIC DNA]</scope>
    <source>
        <strain evidence="4 5">NBRC 104335</strain>
    </source>
</reference>
<dbReference type="Pfam" id="PF01569">
    <property type="entry name" value="PAP2"/>
    <property type="match status" value="1"/>
</dbReference>
<comment type="similarity">
    <text evidence="1">Belongs to the class A bacterial acid phosphatase family.</text>
</comment>
<dbReference type="EC" id="3.1.3.2" evidence="1"/>
<dbReference type="Proteomes" id="UP001476282">
    <property type="component" value="Unassembled WGS sequence"/>
</dbReference>
<feature type="signal peptide" evidence="2">
    <location>
        <begin position="1"/>
        <end position="21"/>
    </location>
</feature>
<dbReference type="InterPro" id="IPR001011">
    <property type="entry name" value="Acid_Pase_classA_bac"/>
</dbReference>
<proteinExistence type="inferred from homology"/>
<keyword evidence="2" id="KW-0732">Signal</keyword>
<evidence type="ECO:0000313" key="5">
    <source>
        <dbReference type="Proteomes" id="UP001476282"/>
    </source>
</evidence>
<keyword evidence="1" id="KW-0378">Hydrolase</keyword>
<organism evidence="4 5">
    <name type="scientific">Haloferula sargassicola</name>
    <dbReference type="NCBI Taxonomy" id="490096"/>
    <lineage>
        <taxon>Bacteria</taxon>
        <taxon>Pseudomonadati</taxon>
        <taxon>Verrucomicrobiota</taxon>
        <taxon>Verrucomicrobiia</taxon>
        <taxon>Verrucomicrobiales</taxon>
        <taxon>Verrucomicrobiaceae</taxon>
        <taxon>Haloferula</taxon>
    </lineage>
</organism>
<name>A0ABP9UTY2_9BACT</name>
<dbReference type="InterPro" id="IPR000326">
    <property type="entry name" value="PAP2/HPO"/>
</dbReference>
<evidence type="ECO:0000259" key="3">
    <source>
        <dbReference type="Pfam" id="PF01569"/>
    </source>
</evidence>
<sequence length="232" mass="25648">MTFLRLSALLLFSAFSLCAHADPLVVDFLKVLPPPPADDSPAGMADLDTVLGVQLGRTEAQVKEAHRVERQSPTSFARPVFGEWFHSRDFPKTLEAIHRIERRAGPVCDAAKAHWDRARPYERDAGVEPVVSHPGNASYPSGHSFGAAMWGFIFSKAFPDKAEAFQREVHKAMWGRVLGGAHYPSDTEAGLLLAQAVGRELAKDSEFDQAIRQIRREVGPHLKKQARKPAHP</sequence>
<dbReference type="SUPFAM" id="SSF48317">
    <property type="entry name" value="Acid phosphatase/Vanadium-dependent haloperoxidase"/>
    <property type="match status" value="1"/>
</dbReference>